<reference evidence="2" key="2">
    <citation type="submission" date="2015-01" db="EMBL/GenBank/DDBJ databases">
        <title>Evolutionary Origins and Diversification of the Mycorrhizal Mutualists.</title>
        <authorList>
            <consortium name="DOE Joint Genome Institute"/>
            <consortium name="Mycorrhizal Genomics Consortium"/>
            <person name="Kohler A."/>
            <person name="Kuo A."/>
            <person name="Nagy L.G."/>
            <person name="Floudas D."/>
            <person name="Copeland A."/>
            <person name="Barry K.W."/>
            <person name="Cichocki N."/>
            <person name="Veneault-Fourrey C."/>
            <person name="LaButti K."/>
            <person name="Lindquist E.A."/>
            <person name="Lipzen A."/>
            <person name="Lundell T."/>
            <person name="Morin E."/>
            <person name="Murat C."/>
            <person name="Riley R."/>
            <person name="Ohm R."/>
            <person name="Sun H."/>
            <person name="Tunlid A."/>
            <person name="Henrissat B."/>
            <person name="Grigoriev I.V."/>
            <person name="Hibbett D.S."/>
            <person name="Martin F."/>
        </authorList>
    </citation>
    <scope>NUCLEOTIDE SEQUENCE [LARGE SCALE GENOMIC DNA]</scope>
    <source>
        <strain evidence="2">Ve08.2h10</strain>
    </source>
</reference>
<keyword evidence="2" id="KW-1185">Reference proteome</keyword>
<dbReference type="AlphaFoldDB" id="A0A0D0DVX6"/>
<dbReference type="InParanoid" id="A0A0D0DVX6"/>
<accession>A0A0D0DVX6</accession>
<proteinExistence type="predicted"/>
<dbReference type="EMBL" id="KN824866">
    <property type="protein sequence ID" value="KIK99228.1"/>
    <property type="molecule type" value="Genomic_DNA"/>
</dbReference>
<evidence type="ECO:0000313" key="2">
    <source>
        <dbReference type="Proteomes" id="UP000054538"/>
    </source>
</evidence>
<protein>
    <submittedName>
        <fullName evidence="1">Uncharacterized protein</fullName>
    </submittedName>
</protein>
<sequence length="119" mass="13227">MFAQLPNRRLFQTLRLGNQIPNKQTPAWSSVGGISTPWTPQMATRSPAFHDRSAYECMCSMGSQCLARIQPYGPLYFEIPASNEWDLSSLWLFFPSSLRFRLSSGEGAPPSSSAALKPV</sequence>
<organism evidence="1 2">
    <name type="scientific">Paxillus rubicundulus Ve08.2h10</name>
    <dbReference type="NCBI Taxonomy" id="930991"/>
    <lineage>
        <taxon>Eukaryota</taxon>
        <taxon>Fungi</taxon>
        <taxon>Dikarya</taxon>
        <taxon>Basidiomycota</taxon>
        <taxon>Agaricomycotina</taxon>
        <taxon>Agaricomycetes</taxon>
        <taxon>Agaricomycetidae</taxon>
        <taxon>Boletales</taxon>
        <taxon>Paxilineae</taxon>
        <taxon>Paxillaceae</taxon>
        <taxon>Paxillus</taxon>
    </lineage>
</organism>
<reference evidence="1 2" key="1">
    <citation type="submission" date="2014-04" db="EMBL/GenBank/DDBJ databases">
        <authorList>
            <consortium name="DOE Joint Genome Institute"/>
            <person name="Kuo A."/>
            <person name="Kohler A."/>
            <person name="Jargeat P."/>
            <person name="Nagy L.G."/>
            <person name="Floudas D."/>
            <person name="Copeland A."/>
            <person name="Barry K.W."/>
            <person name="Cichocki N."/>
            <person name="Veneault-Fourrey C."/>
            <person name="LaButti K."/>
            <person name="Lindquist E.A."/>
            <person name="Lipzen A."/>
            <person name="Lundell T."/>
            <person name="Morin E."/>
            <person name="Murat C."/>
            <person name="Sun H."/>
            <person name="Tunlid A."/>
            <person name="Henrissat B."/>
            <person name="Grigoriev I.V."/>
            <person name="Hibbett D.S."/>
            <person name="Martin F."/>
            <person name="Nordberg H.P."/>
            <person name="Cantor M.N."/>
            <person name="Hua S.X."/>
        </authorList>
    </citation>
    <scope>NUCLEOTIDE SEQUENCE [LARGE SCALE GENOMIC DNA]</scope>
    <source>
        <strain evidence="1 2">Ve08.2h10</strain>
    </source>
</reference>
<evidence type="ECO:0000313" key="1">
    <source>
        <dbReference type="EMBL" id="KIK99228.1"/>
    </source>
</evidence>
<gene>
    <name evidence="1" type="ORF">PAXRUDRAFT_565182</name>
</gene>
<name>A0A0D0DVX6_9AGAM</name>
<dbReference type="Proteomes" id="UP000054538">
    <property type="component" value="Unassembled WGS sequence"/>
</dbReference>
<dbReference type="HOGENOM" id="CLU_2062244_0_0_1"/>